<dbReference type="EMBL" id="GBHO01004820">
    <property type="protein sequence ID" value="JAG38784.1"/>
    <property type="molecule type" value="Transcribed_RNA"/>
</dbReference>
<feature type="non-terminal residue" evidence="2">
    <location>
        <position position="1"/>
    </location>
</feature>
<dbReference type="AlphaFoldDB" id="A0A0A9Z2S2"/>
<gene>
    <name evidence="2" type="ORF">CM83_34908</name>
</gene>
<reference evidence="2" key="1">
    <citation type="journal article" date="2014" name="PLoS ONE">
        <title>Transcriptome-Based Identification of ABC Transporters in the Western Tarnished Plant Bug Lygus hesperus.</title>
        <authorList>
            <person name="Hull J.J."/>
            <person name="Chaney K."/>
            <person name="Geib S.M."/>
            <person name="Fabrick J.A."/>
            <person name="Brent C.S."/>
            <person name="Walsh D."/>
            <person name="Lavine L.C."/>
        </authorList>
    </citation>
    <scope>NUCLEOTIDE SEQUENCE</scope>
</reference>
<proteinExistence type="predicted"/>
<accession>A0A0A9Z2S2</accession>
<evidence type="ECO:0000313" key="2">
    <source>
        <dbReference type="EMBL" id="JAG38784.1"/>
    </source>
</evidence>
<feature type="region of interest" description="Disordered" evidence="1">
    <location>
        <begin position="126"/>
        <end position="154"/>
    </location>
</feature>
<reference evidence="2" key="2">
    <citation type="submission" date="2014-07" db="EMBL/GenBank/DDBJ databases">
        <authorList>
            <person name="Hull J."/>
        </authorList>
    </citation>
    <scope>NUCLEOTIDE SEQUENCE</scope>
</reference>
<sequence>HRDFGEARITKDMTDIAELTTWLENHPPLHETTDIMSIATGVVGDDKMKVPPEIWGREIKPNCLAPVFTKDPLAPMELLDMIFCRCAIDCSSVRCSCRRVSPNILPSCHYCHGNCLKSASISMNEDEDEEVVEPLPTASPGDTESNTGNWMANF</sequence>
<evidence type="ECO:0000256" key="1">
    <source>
        <dbReference type="SAM" id="MobiDB-lite"/>
    </source>
</evidence>
<feature type="compositionally biased region" description="Polar residues" evidence="1">
    <location>
        <begin position="140"/>
        <end position="154"/>
    </location>
</feature>
<protein>
    <submittedName>
        <fullName evidence="2">Uncharacterized protein</fullName>
    </submittedName>
</protein>
<name>A0A0A9Z2S2_LYGHE</name>
<organism evidence="2">
    <name type="scientific">Lygus hesperus</name>
    <name type="common">Western plant bug</name>
    <dbReference type="NCBI Taxonomy" id="30085"/>
    <lineage>
        <taxon>Eukaryota</taxon>
        <taxon>Metazoa</taxon>
        <taxon>Ecdysozoa</taxon>
        <taxon>Arthropoda</taxon>
        <taxon>Hexapoda</taxon>
        <taxon>Insecta</taxon>
        <taxon>Pterygota</taxon>
        <taxon>Neoptera</taxon>
        <taxon>Paraneoptera</taxon>
        <taxon>Hemiptera</taxon>
        <taxon>Heteroptera</taxon>
        <taxon>Panheteroptera</taxon>
        <taxon>Cimicomorpha</taxon>
        <taxon>Miridae</taxon>
        <taxon>Mirini</taxon>
        <taxon>Lygus</taxon>
    </lineage>
</organism>